<accession>A0A9P5XWG8</accession>
<comment type="caution">
    <text evidence="6">The sequence shown here is derived from an EMBL/GenBank/DDBJ whole genome shotgun (WGS) entry which is preliminary data.</text>
</comment>
<keyword evidence="7" id="KW-1185">Reference proteome</keyword>
<proteinExistence type="inferred from homology"/>
<dbReference type="Gene3D" id="3.40.395.10">
    <property type="entry name" value="Adenoviral Proteinase, Chain A"/>
    <property type="match status" value="1"/>
</dbReference>
<reference evidence="6" key="1">
    <citation type="submission" date="2020-11" db="EMBL/GenBank/DDBJ databases">
        <authorList>
            <consortium name="DOE Joint Genome Institute"/>
            <person name="Ahrendt S."/>
            <person name="Riley R."/>
            <person name="Andreopoulos W."/>
            <person name="Labutti K."/>
            <person name="Pangilinan J."/>
            <person name="Ruiz-Duenas F.J."/>
            <person name="Barrasa J.M."/>
            <person name="Sanchez-Garcia M."/>
            <person name="Camarero S."/>
            <person name="Miyauchi S."/>
            <person name="Serrano A."/>
            <person name="Linde D."/>
            <person name="Babiker R."/>
            <person name="Drula E."/>
            <person name="Ayuso-Fernandez I."/>
            <person name="Pacheco R."/>
            <person name="Padilla G."/>
            <person name="Ferreira P."/>
            <person name="Barriuso J."/>
            <person name="Kellner H."/>
            <person name="Castanera R."/>
            <person name="Alfaro M."/>
            <person name="Ramirez L."/>
            <person name="Pisabarro A.G."/>
            <person name="Kuo A."/>
            <person name="Tritt A."/>
            <person name="Lipzen A."/>
            <person name="He G."/>
            <person name="Yan M."/>
            <person name="Ng V."/>
            <person name="Cullen D."/>
            <person name="Martin F."/>
            <person name="Rosso M.-N."/>
            <person name="Henrissat B."/>
            <person name="Hibbett D."/>
            <person name="Martinez A.T."/>
            <person name="Grigoriev I.V."/>
        </authorList>
    </citation>
    <scope>NUCLEOTIDE SEQUENCE</scope>
    <source>
        <strain evidence="6">CBS 247.69</strain>
    </source>
</reference>
<evidence type="ECO:0000256" key="1">
    <source>
        <dbReference type="ARBA" id="ARBA00005234"/>
    </source>
</evidence>
<dbReference type="InterPro" id="IPR003653">
    <property type="entry name" value="Peptidase_C48_C"/>
</dbReference>
<name>A0A9P5XWG8_9AGAR</name>
<sequence length="1259" mass="140659">MSRKLPARGQQSATQGLGQAYTSPIKRHPRPEKKRRTAPIGQDLKRRRLEAELDALLNGGSSSTNPEPSSPASSVNETLEPTDFDDLPFQDVSIEASPYPRRILPDNTGISLYERWKSALPRLVDAILHFISASTGCIVETPTSLQTTCSKVECPRKTTSILCLFQNHTVSCGCQDVLTVLVTNGLFPTAPMFPRMAVSIFLLDFYTALFERSCDAINALAAALNTFYKRRGFVPVNHKGEPMPDAFRRGLGYAVQWYDNLRTHVSKRVNTAVVSAYSHLDGLTTPTPPSEVPTLPELPPDGPSLLTRGECARILVERCPACFGGNWFGRLLEEGGDIHLGPDGNFNHRHIISAGDCPPFYEPEYFLSKEQVDAVGHRIDKLRKKPPRKYNSKVPNEAIDGCESSHTAGSGSNSKTNMDKFDDGGIMALVCRHDIPLFLTNIDTPGEQQKYSIALIEHVFTLVPKQATIGVLYDVGCVLDRSLQQYPILPSNVMSRLTFATSAMHAYAHQWSCQLVYNPRIRVGLGLTDGEGVERLWSRCRKLIGITRVSARARRIWLLDRHMASIGEELRADLGNWLRRRQRKGVEGQGGKAQKVLDECGVPLATLREQWELQQTAQLSIRAHAPVRLKKELDTVLNLQGDLAAVDNALQLTRSTISSASPSPESLHLLAGLETTQANLKQEVDALYSSLNVKDQFPELSGVDLEFVQTLLMARDLKINIRKRAIGSFFEWDKLDQAAGGREQAIGTKLHQSTRKAISKRKPALMNAIQKFNMYCSTLAVLHKPQWAIPLPTPLPTQLNPLRECSHLMEDVWITPSTDSIPRWLEDVDVREGVRAMLKVDRCLEERRRLGMEADNISRWFGRELSALELAIITPANSTLRVPLYQRRERLLHMKPSLSTSGVGRAHYDHHLTAAEELIQCVAGTKTPSYTWLSPTILTNPSSAGGVTETTLVADVDFENEEPTNTEPEPDPDAIILGDYLLDSDSGCPDAEIPDVEEVSFGPVQIIWSLPEPLIYHLDPLASLWFQTFALPLASNIPRIFHHATGRIEFATGDLAIMEDPSARLNDICLNGIARYLHSTMTFPTSPVHHHSKRCSLFSTYDLLMSRYNATDDEIWRRMRKQEYWTKDIWILPIHRSSPTEHWVLCTVVLSTRELLLFDSFAMSLPWKHEVPEIMCLVVRLVNLANKHGHPLYVVTETGWSAQPVLVQRQQTNGFDCGLFVLANILAVLNGCHVSGIRQEAMADLRKILLAHLLALPPK</sequence>
<feature type="region of interest" description="Disordered" evidence="4">
    <location>
        <begin position="386"/>
        <end position="417"/>
    </location>
</feature>
<dbReference type="Proteomes" id="UP000807353">
    <property type="component" value="Unassembled WGS sequence"/>
</dbReference>
<organism evidence="6 7">
    <name type="scientific">Collybia nuda</name>
    <dbReference type="NCBI Taxonomy" id="64659"/>
    <lineage>
        <taxon>Eukaryota</taxon>
        <taxon>Fungi</taxon>
        <taxon>Dikarya</taxon>
        <taxon>Basidiomycota</taxon>
        <taxon>Agaricomycotina</taxon>
        <taxon>Agaricomycetes</taxon>
        <taxon>Agaricomycetidae</taxon>
        <taxon>Agaricales</taxon>
        <taxon>Tricholomatineae</taxon>
        <taxon>Clitocybaceae</taxon>
        <taxon>Collybia</taxon>
    </lineage>
</organism>
<gene>
    <name evidence="6" type="ORF">BDZ94DRAFT_1325815</name>
</gene>
<feature type="compositionally biased region" description="Polar residues" evidence="4">
    <location>
        <begin position="9"/>
        <end position="22"/>
    </location>
</feature>
<evidence type="ECO:0000313" key="6">
    <source>
        <dbReference type="EMBL" id="KAF9458053.1"/>
    </source>
</evidence>
<feature type="compositionally biased region" description="Basic residues" evidence="4">
    <location>
        <begin position="25"/>
        <end position="37"/>
    </location>
</feature>
<protein>
    <recommendedName>
        <fullName evidence="5">Ubiquitin-like protease family profile domain-containing protein</fullName>
    </recommendedName>
</protein>
<dbReference type="OrthoDB" id="3253684at2759"/>
<evidence type="ECO:0000259" key="5">
    <source>
        <dbReference type="PROSITE" id="PS50600"/>
    </source>
</evidence>
<keyword evidence="3" id="KW-0378">Hydrolase</keyword>
<dbReference type="GO" id="GO:0006508">
    <property type="term" value="P:proteolysis"/>
    <property type="evidence" value="ECO:0007669"/>
    <property type="project" value="UniProtKB-KW"/>
</dbReference>
<dbReference type="PANTHER" id="PTHR33096:SF1">
    <property type="entry name" value="CXC1-LIKE CYSTEINE CLUSTER ASSOCIATED WITH KDZ TRANSPOSASES DOMAIN-CONTAINING PROTEIN"/>
    <property type="match status" value="1"/>
</dbReference>
<dbReference type="GO" id="GO:0008234">
    <property type="term" value="F:cysteine-type peptidase activity"/>
    <property type="evidence" value="ECO:0007669"/>
    <property type="project" value="InterPro"/>
</dbReference>
<evidence type="ECO:0000256" key="3">
    <source>
        <dbReference type="ARBA" id="ARBA00022801"/>
    </source>
</evidence>
<feature type="compositionally biased region" description="Polar residues" evidence="4">
    <location>
        <begin position="404"/>
        <end position="416"/>
    </location>
</feature>
<dbReference type="EMBL" id="MU150351">
    <property type="protein sequence ID" value="KAF9458053.1"/>
    <property type="molecule type" value="Genomic_DNA"/>
</dbReference>
<evidence type="ECO:0000256" key="2">
    <source>
        <dbReference type="ARBA" id="ARBA00022670"/>
    </source>
</evidence>
<dbReference type="Pfam" id="PF18758">
    <property type="entry name" value="KDZ"/>
    <property type="match status" value="1"/>
</dbReference>
<feature type="region of interest" description="Disordered" evidence="4">
    <location>
        <begin position="1"/>
        <end position="82"/>
    </location>
</feature>
<dbReference type="InterPro" id="IPR040521">
    <property type="entry name" value="KDZ"/>
</dbReference>
<dbReference type="InterPro" id="IPR038765">
    <property type="entry name" value="Papain-like_cys_pep_sf"/>
</dbReference>
<evidence type="ECO:0000313" key="7">
    <source>
        <dbReference type="Proteomes" id="UP000807353"/>
    </source>
</evidence>
<dbReference type="SUPFAM" id="SSF54001">
    <property type="entry name" value="Cysteine proteinases"/>
    <property type="match status" value="1"/>
</dbReference>
<evidence type="ECO:0000256" key="4">
    <source>
        <dbReference type="SAM" id="MobiDB-lite"/>
    </source>
</evidence>
<dbReference type="PROSITE" id="PS50600">
    <property type="entry name" value="ULP_PROTEASE"/>
    <property type="match status" value="1"/>
</dbReference>
<dbReference type="AlphaFoldDB" id="A0A9P5XWG8"/>
<feature type="domain" description="Ubiquitin-like protease family profile" evidence="5">
    <location>
        <begin position="1048"/>
        <end position="1228"/>
    </location>
</feature>
<dbReference type="GO" id="GO:0019783">
    <property type="term" value="F:ubiquitin-like protein peptidase activity"/>
    <property type="evidence" value="ECO:0007669"/>
    <property type="project" value="UniProtKB-ARBA"/>
</dbReference>
<feature type="compositionally biased region" description="Polar residues" evidence="4">
    <location>
        <begin position="59"/>
        <end position="79"/>
    </location>
</feature>
<dbReference type="PANTHER" id="PTHR33096">
    <property type="entry name" value="CXC2 DOMAIN-CONTAINING PROTEIN"/>
    <property type="match status" value="1"/>
</dbReference>
<keyword evidence="2" id="KW-0645">Protease</keyword>
<dbReference type="Pfam" id="PF02902">
    <property type="entry name" value="Peptidase_C48"/>
    <property type="match status" value="1"/>
</dbReference>
<comment type="similarity">
    <text evidence="1">Belongs to the peptidase C48 family.</text>
</comment>